<evidence type="ECO:0000256" key="3">
    <source>
        <dbReference type="ARBA" id="ARBA00023125"/>
    </source>
</evidence>
<dbReference type="InterPro" id="IPR036388">
    <property type="entry name" value="WH-like_DNA-bd_sf"/>
</dbReference>
<evidence type="ECO:0000259" key="5">
    <source>
        <dbReference type="Pfam" id="PF08281"/>
    </source>
</evidence>
<evidence type="ECO:0000256" key="4">
    <source>
        <dbReference type="ARBA" id="ARBA00023163"/>
    </source>
</evidence>
<sequence>MSLCRRTTTSRVSRLVHPSAPLPICPPMKIAPPKDLLDAYYTRVLGVAYQVLGDAALAEQATETCFERLLRLSPASAVPVWRVTLDVLHSYLLRGLAVEPLASDAAGWQASLMDGLAELEPEERIVLLLSYHERLDHEQLAEVLGCTPRQARQDVARARSRLIDVLRLRDAMR</sequence>
<dbReference type="AlphaFoldDB" id="A0A6J4H2B1"/>
<organism evidence="6">
    <name type="scientific">uncultured Chloroflexia bacterium</name>
    <dbReference type="NCBI Taxonomy" id="1672391"/>
    <lineage>
        <taxon>Bacteria</taxon>
        <taxon>Bacillati</taxon>
        <taxon>Chloroflexota</taxon>
        <taxon>Chloroflexia</taxon>
        <taxon>environmental samples</taxon>
    </lineage>
</organism>
<evidence type="ECO:0000313" key="6">
    <source>
        <dbReference type="EMBL" id="CAA9212237.1"/>
    </source>
</evidence>
<protein>
    <recommendedName>
        <fullName evidence="5">RNA polymerase sigma factor 70 region 4 type 2 domain-containing protein</fullName>
    </recommendedName>
</protein>
<dbReference type="GO" id="GO:0016987">
    <property type="term" value="F:sigma factor activity"/>
    <property type="evidence" value="ECO:0007669"/>
    <property type="project" value="UniProtKB-KW"/>
</dbReference>
<dbReference type="PANTHER" id="PTHR43133">
    <property type="entry name" value="RNA POLYMERASE ECF-TYPE SIGMA FACTO"/>
    <property type="match status" value="1"/>
</dbReference>
<keyword evidence="2" id="KW-0731">Sigma factor</keyword>
<dbReference type="GO" id="GO:0003677">
    <property type="term" value="F:DNA binding"/>
    <property type="evidence" value="ECO:0007669"/>
    <property type="project" value="UniProtKB-KW"/>
</dbReference>
<keyword evidence="3" id="KW-0238">DNA-binding</keyword>
<name>A0A6J4H2B1_9CHLR</name>
<proteinExistence type="predicted"/>
<gene>
    <name evidence="6" type="ORF">AVDCRST_MAG26-154</name>
</gene>
<evidence type="ECO:0000256" key="1">
    <source>
        <dbReference type="ARBA" id="ARBA00023015"/>
    </source>
</evidence>
<dbReference type="SUPFAM" id="SSF88659">
    <property type="entry name" value="Sigma3 and sigma4 domains of RNA polymerase sigma factors"/>
    <property type="match status" value="1"/>
</dbReference>
<keyword evidence="4" id="KW-0804">Transcription</keyword>
<dbReference type="InterPro" id="IPR039425">
    <property type="entry name" value="RNA_pol_sigma-70-like"/>
</dbReference>
<dbReference type="InterPro" id="IPR013249">
    <property type="entry name" value="RNA_pol_sigma70_r4_t2"/>
</dbReference>
<keyword evidence="1" id="KW-0805">Transcription regulation</keyword>
<accession>A0A6J4H2B1</accession>
<dbReference type="EMBL" id="CADCTK010000039">
    <property type="protein sequence ID" value="CAA9212237.1"/>
    <property type="molecule type" value="Genomic_DNA"/>
</dbReference>
<feature type="domain" description="RNA polymerase sigma factor 70 region 4 type 2" evidence="5">
    <location>
        <begin position="111"/>
        <end position="162"/>
    </location>
</feature>
<dbReference type="PANTHER" id="PTHR43133:SF8">
    <property type="entry name" value="RNA POLYMERASE SIGMA FACTOR HI_1459-RELATED"/>
    <property type="match status" value="1"/>
</dbReference>
<dbReference type="Pfam" id="PF08281">
    <property type="entry name" value="Sigma70_r4_2"/>
    <property type="match status" value="1"/>
</dbReference>
<dbReference type="GO" id="GO:0006352">
    <property type="term" value="P:DNA-templated transcription initiation"/>
    <property type="evidence" value="ECO:0007669"/>
    <property type="project" value="InterPro"/>
</dbReference>
<dbReference type="Gene3D" id="1.10.10.10">
    <property type="entry name" value="Winged helix-like DNA-binding domain superfamily/Winged helix DNA-binding domain"/>
    <property type="match status" value="1"/>
</dbReference>
<reference evidence="6" key="1">
    <citation type="submission" date="2020-02" db="EMBL/GenBank/DDBJ databases">
        <authorList>
            <person name="Meier V. D."/>
        </authorList>
    </citation>
    <scope>NUCLEOTIDE SEQUENCE</scope>
    <source>
        <strain evidence="6">AVDCRST_MAG26</strain>
    </source>
</reference>
<dbReference type="InterPro" id="IPR013324">
    <property type="entry name" value="RNA_pol_sigma_r3/r4-like"/>
</dbReference>
<evidence type="ECO:0000256" key="2">
    <source>
        <dbReference type="ARBA" id="ARBA00023082"/>
    </source>
</evidence>